<evidence type="ECO:0000256" key="1">
    <source>
        <dbReference type="SAM" id="Coils"/>
    </source>
</evidence>
<gene>
    <name evidence="3" type="ORF">KUDE01_011075</name>
</gene>
<dbReference type="Proteomes" id="UP001228049">
    <property type="component" value="Unassembled WGS sequence"/>
</dbReference>
<name>A0AAD9FJB0_DISEL</name>
<reference evidence="3" key="1">
    <citation type="submission" date="2023-04" db="EMBL/GenBank/DDBJ databases">
        <title>Chromosome-level genome of Chaenocephalus aceratus.</title>
        <authorList>
            <person name="Park H."/>
        </authorList>
    </citation>
    <scope>NUCLEOTIDE SEQUENCE</scope>
    <source>
        <strain evidence="3">DE</strain>
        <tissue evidence="3">Muscle</tissue>
    </source>
</reference>
<feature type="compositionally biased region" description="Polar residues" evidence="2">
    <location>
        <begin position="1"/>
        <end position="16"/>
    </location>
</feature>
<proteinExistence type="predicted"/>
<dbReference type="PANTHER" id="PTHR36866:SF1">
    <property type="entry name" value="GENE 1043-RELATED"/>
    <property type="match status" value="1"/>
</dbReference>
<feature type="coiled-coil region" evidence="1">
    <location>
        <begin position="66"/>
        <end position="118"/>
    </location>
</feature>
<dbReference type="AlphaFoldDB" id="A0AAD9FJB0"/>
<evidence type="ECO:0000313" key="3">
    <source>
        <dbReference type="EMBL" id="KAK1903889.1"/>
    </source>
</evidence>
<sequence length="227" mass="26855">MTGTGRNVVTMATDSMGSELEQRDGSTLQFDSYPRNSMQHSYRLDQRLHMLRDEVRTMTRDKERGEQVWRDRLQRCQRQLKAKEEEMSRQSQYFENFKTQLQHKISLARDREQSLQNRIYTLEKQLLDMTCGNEREAEKDIQGGPVKDATQTPSEARLQGFILSLQEDLRVLLEREEHGMTERRRLMEQLQEAQENSHLLGCKVEEMKAEEQQLKLSESSLMRRLES</sequence>
<dbReference type="EMBL" id="JASDAP010000004">
    <property type="protein sequence ID" value="KAK1903889.1"/>
    <property type="molecule type" value="Genomic_DNA"/>
</dbReference>
<comment type="caution">
    <text evidence="3">The sequence shown here is derived from an EMBL/GenBank/DDBJ whole genome shotgun (WGS) entry which is preliminary data.</text>
</comment>
<evidence type="ECO:0000313" key="4">
    <source>
        <dbReference type="Proteomes" id="UP001228049"/>
    </source>
</evidence>
<evidence type="ECO:0000256" key="2">
    <source>
        <dbReference type="SAM" id="MobiDB-lite"/>
    </source>
</evidence>
<keyword evidence="4" id="KW-1185">Reference proteome</keyword>
<organism evidence="3 4">
    <name type="scientific">Dissostichus eleginoides</name>
    <name type="common">Patagonian toothfish</name>
    <name type="synonym">Dissostichus amissus</name>
    <dbReference type="NCBI Taxonomy" id="100907"/>
    <lineage>
        <taxon>Eukaryota</taxon>
        <taxon>Metazoa</taxon>
        <taxon>Chordata</taxon>
        <taxon>Craniata</taxon>
        <taxon>Vertebrata</taxon>
        <taxon>Euteleostomi</taxon>
        <taxon>Actinopterygii</taxon>
        <taxon>Neopterygii</taxon>
        <taxon>Teleostei</taxon>
        <taxon>Neoteleostei</taxon>
        <taxon>Acanthomorphata</taxon>
        <taxon>Eupercaria</taxon>
        <taxon>Perciformes</taxon>
        <taxon>Notothenioidei</taxon>
        <taxon>Nototheniidae</taxon>
        <taxon>Dissostichus</taxon>
    </lineage>
</organism>
<feature type="region of interest" description="Disordered" evidence="2">
    <location>
        <begin position="1"/>
        <end position="25"/>
    </location>
</feature>
<protein>
    <submittedName>
        <fullName evidence="3">Ecotropic viral integration site 5 protein like</fullName>
    </submittedName>
</protein>
<dbReference type="PANTHER" id="PTHR36866">
    <property type="entry name" value="CHROMOSOME 4 OPEN READING FRAME 50"/>
    <property type="match status" value="1"/>
</dbReference>
<accession>A0AAD9FJB0</accession>
<keyword evidence="1" id="KW-0175">Coiled coil</keyword>